<organism evidence="2 3">
    <name type="scientific">Plasmodium falciparum IGH-CR14</name>
    <dbReference type="NCBI Taxonomy" id="580059"/>
    <lineage>
        <taxon>Eukaryota</taxon>
        <taxon>Sar</taxon>
        <taxon>Alveolata</taxon>
        <taxon>Apicomplexa</taxon>
        <taxon>Aconoidasida</taxon>
        <taxon>Haemosporida</taxon>
        <taxon>Plasmodiidae</taxon>
        <taxon>Plasmodium</taxon>
        <taxon>Plasmodium (Laverania)</taxon>
    </lineage>
</organism>
<evidence type="ECO:0000259" key="1">
    <source>
        <dbReference type="Pfam" id="PF15445"/>
    </source>
</evidence>
<feature type="domain" description="Plasmodium falciparum erythrocyte membrane protein 1 acidic terminal segment" evidence="1">
    <location>
        <begin position="27"/>
        <end position="98"/>
    </location>
</feature>
<name>A0A0L1I6J5_PLAFA</name>
<dbReference type="InterPro" id="IPR044932">
    <property type="entry name" value="PfEMP1_ATS_sf"/>
</dbReference>
<proteinExistence type="predicted"/>
<evidence type="ECO:0000313" key="3">
    <source>
        <dbReference type="Proteomes" id="UP000054562"/>
    </source>
</evidence>
<dbReference type="OrthoDB" id="10476595at2759"/>
<dbReference type="InterPro" id="IPR029211">
    <property type="entry name" value="PfEMP1_ATS"/>
</dbReference>
<sequence length="183" mass="21619">MVNYALYFNNNHNNNSNITYFTNNIDVKKPKLRPTKLFRVIDIPQNDYDMSIERSPNRYVPYASDRYKGKTYIYVEAEKTDDYNYVRDISSSDITSSSEMLKPSKTYDARDVPNTHINRMEDTSDPPINKLTDIEWNQLKHEFISQYLKDLPSGMDHQLAHDNIIYDNIYMDIHPNVNILHDI</sequence>
<reference evidence="3" key="2">
    <citation type="submission" date="2015-07" db="EMBL/GenBank/DDBJ databases">
        <title>The genome sequence of Plasmodium falciparum IGH-CR14.</title>
        <authorList>
            <consortium name="The Broad Institute Genome Sequencing Platform"/>
            <person name="Volkman S.K."/>
            <person name="Neafsey D.E."/>
            <person name="Dash A.P."/>
            <person name="Chitnis C.E."/>
            <person name="Hartl D.L."/>
            <person name="Young S.K."/>
            <person name="Kodira C.D."/>
            <person name="Zeng Q."/>
            <person name="Koehrsen M."/>
            <person name="Godfrey P."/>
            <person name="Alvarado L."/>
            <person name="Berlin A."/>
            <person name="Borenstein D."/>
            <person name="Chen Z."/>
            <person name="Engels R."/>
            <person name="Freedman E."/>
            <person name="Gellesch M."/>
            <person name="Goldberg J."/>
            <person name="Griggs A."/>
            <person name="Gujja S."/>
            <person name="Heiman D."/>
            <person name="Hepburn T."/>
            <person name="Howarth C."/>
            <person name="Jen D."/>
            <person name="Larson L."/>
            <person name="Lewis B."/>
            <person name="Mehta T."/>
            <person name="Park D."/>
            <person name="Pearson M."/>
            <person name="Roberts A."/>
            <person name="Saif S."/>
            <person name="Shea T."/>
            <person name="Shenoy N."/>
            <person name="Sisk P."/>
            <person name="Stolte C."/>
            <person name="Sykes S."/>
            <person name="Walk T."/>
            <person name="White J."/>
            <person name="Yandava C."/>
            <person name="Wirth D.F."/>
            <person name="Nusbaum C."/>
            <person name="Birren B."/>
        </authorList>
    </citation>
    <scope>NUCLEOTIDE SEQUENCE [LARGE SCALE GENOMIC DNA]</scope>
    <source>
        <strain evidence="3">IGH-CR14</strain>
    </source>
</reference>
<gene>
    <name evidence="2" type="ORF">PFMG_01476</name>
</gene>
<dbReference type="Pfam" id="PF15445">
    <property type="entry name" value="ATS"/>
    <property type="match status" value="1"/>
</dbReference>
<reference evidence="3" key="1">
    <citation type="submission" date="2015-07" db="EMBL/GenBank/DDBJ databases">
        <title>Annotation of Plasmodium falciparum IGH-CR14.</title>
        <authorList>
            <consortium name="The Broad Institute Genome Sequencing Platform"/>
            <person name="Volkman S.K."/>
            <person name="Neafsey D.E."/>
            <person name="Dash A.P."/>
            <person name="Chitnis C.E."/>
            <person name="Hartl D.L."/>
            <person name="Young S.K."/>
            <person name="Zeng Q."/>
            <person name="Koehrsen M."/>
            <person name="Alvarado L."/>
            <person name="Berlin A."/>
            <person name="Borenstein D."/>
            <person name="Chapman S.B."/>
            <person name="Chen Z."/>
            <person name="Engels R."/>
            <person name="Freedman E."/>
            <person name="Gellesch M."/>
            <person name="Goldberg J."/>
            <person name="Griggs A."/>
            <person name="Gujja S."/>
            <person name="Heilman E.R."/>
            <person name="Heiman D.I."/>
            <person name="Howarth C."/>
            <person name="Jen D."/>
            <person name="Larson L."/>
            <person name="Mehta T."/>
            <person name="Neiman D."/>
            <person name="Park D."/>
            <person name="Pearson M."/>
            <person name="Roberts A."/>
            <person name="Saif S."/>
            <person name="Shea T."/>
            <person name="Shenoy N."/>
            <person name="Sisk P."/>
            <person name="Stolte C."/>
            <person name="Sykes S."/>
            <person name="Walk T."/>
            <person name="White J."/>
            <person name="Yandava C."/>
            <person name="Haas B."/>
            <person name="Henn M.R."/>
            <person name="Nusbaum C."/>
            <person name="Birren B."/>
        </authorList>
    </citation>
    <scope>NUCLEOTIDE SEQUENCE [LARGE SCALE GENOMIC DNA]</scope>
    <source>
        <strain evidence="3">IGH-CR14</strain>
    </source>
</reference>
<protein>
    <submittedName>
        <fullName evidence="2">Variant-specific surface protein</fullName>
    </submittedName>
</protein>
<dbReference type="AlphaFoldDB" id="A0A0L1I6J5"/>
<dbReference type="EMBL" id="GG665041">
    <property type="protein sequence ID" value="KNG75271.1"/>
    <property type="molecule type" value="Genomic_DNA"/>
</dbReference>
<evidence type="ECO:0000313" key="2">
    <source>
        <dbReference type="EMBL" id="KNG75271.1"/>
    </source>
</evidence>
<dbReference type="Proteomes" id="UP000054562">
    <property type="component" value="Unassembled WGS sequence"/>
</dbReference>
<accession>A0A0L1I6J5</accession>
<dbReference type="Gene3D" id="1.10.1900.40">
    <property type="entry name" value="Acidic terminal segments, variant surface antigen of PfEMP1"/>
    <property type="match status" value="1"/>
</dbReference>